<evidence type="ECO:0000259" key="2">
    <source>
        <dbReference type="Pfam" id="PF03959"/>
    </source>
</evidence>
<organism evidence="3 4">
    <name type="scientific">Debaryomyces hansenii (strain ATCC 36239 / CBS 767 / BCRC 21394 / JCM 1990 / NBRC 0083 / IGC 2968)</name>
    <name type="common">Yeast</name>
    <name type="synonym">Torulaspora hansenii</name>
    <dbReference type="NCBI Taxonomy" id="284592"/>
    <lineage>
        <taxon>Eukaryota</taxon>
        <taxon>Fungi</taxon>
        <taxon>Dikarya</taxon>
        <taxon>Ascomycota</taxon>
        <taxon>Saccharomycotina</taxon>
        <taxon>Pichiomycetes</taxon>
        <taxon>Debaryomycetaceae</taxon>
        <taxon>Debaryomyces</taxon>
    </lineage>
</organism>
<dbReference type="KEGG" id="dha:DEHA2F05412g"/>
<reference evidence="3 4" key="1">
    <citation type="journal article" date="2004" name="Nature">
        <title>Genome evolution in yeasts.</title>
        <authorList>
            <consortium name="Genolevures"/>
            <person name="Dujon B."/>
            <person name="Sherman D."/>
            <person name="Fischer G."/>
            <person name="Durrens P."/>
            <person name="Casaregola S."/>
            <person name="Lafontaine I."/>
            <person name="de Montigny J."/>
            <person name="Marck C."/>
            <person name="Neuveglise C."/>
            <person name="Talla E."/>
            <person name="Goffard N."/>
            <person name="Frangeul L."/>
            <person name="Aigle M."/>
            <person name="Anthouard V."/>
            <person name="Babour A."/>
            <person name="Barbe V."/>
            <person name="Barnay S."/>
            <person name="Blanchin S."/>
            <person name="Beckerich J.M."/>
            <person name="Beyne E."/>
            <person name="Bleykasten C."/>
            <person name="Boisrame A."/>
            <person name="Boyer J."/>
            <person name="Cattolico L."/>
            <person name="Confanioleri F."/>
            <person name="de Daruvar A."/>
            <person name="Despons L."/>
            <person name="Fabre E."/>
            <person name="Fairhead C."/>
            <person name="Ferry-Dumazet H."/>
            <person name="Groppi A."/>
            <person name="Hantraye F."/>
            <person name="Hennequin C."/>
            <person name="Jauniaux N."/>
            <person name="Joyet P."/>
            <person name="Kachouri R."/>
            <person name="Kerrest A."/>
            <person name="Koszul R."/>
            <person name="Lemaire M."/>
            <person name="Lesur I."/>
            <person name="Ma L."/>
            <person name="Muller H."/>
            <person name="Nicaud J.M."/>
            <person name="Nikolski M."/>
            <person name="Oztas S."/>
            <person name="Ozier-Kalogeropoulos O."/>
            <person name="Pellenz S."/>
            <person name="Potier S."/>
            <person name="Richard G.F."/>
            <person name="Straub M.L."/>
            <person name="Suleau A."/>
            <person name="Swennene D."/>
            <person name="Tekaia F."/>
            <person name="Wesolowski-Louvel M."/>
            <person name="Westhof E."/>
            <person name="Wirth B."/>
            <person name="Zeniou-Meyer M."/>
            <person name="Zivanovic I."/>
            <person name="Bolotin-Fukuhara M."/>
            <person name="Thierry A."/>
            <person name="Bouchier C."/>
            <person name="Caudron B."/>
            <person name="Scarpelli C."/>
            <person name="Gaillardin C."/>
            <person name="Weissenbach J."/>
            <person name="Wincker P."/>
            <person name="Souciet J.L."/>
        </authorList>
    </citation>
    <scope>NUCLEOTIDE SEQUENCE [LARGE SCALE GENOMIC DNA]</scope>
    <source>
        <strain evidence="4">ATCC 36239 / CBS 767 / BCRC 21394 / JCM 1990 / NBRC 0083 / IGC 2968</strain>
    </source>
</reference>
<dbReference type="GeneID" id="2903539"/>
<dbReference type="GO" id="GO:0005737">
    <property type="term" value="C:cytoplasm"/>
    <property type="evidence" value="ECO:0007669"/>
    <property type="project" value="TreeGrafter"/>
</dbReference>
<dbReference type="GO" id="GO:0004622">
    <property type="term" value="F:phosphatidylcholine lysophospholipase activity"/>
    <property type="evidence" value="ECO:0007669"/>
    <property type="project" value="EnsemblFungi"/>
</dbReference>
<dbReference type="InterPro" id="IPR005645">
    <property type="entry name" value="FSH-like_dom"/>
</dbReference>
<dbReference type="OrthoDB" id="2094269at2759"/>
<protein>
    <submittedName>
        <fullName evidence="3">DEHA2F05412p</fullName>
    </submittedName>
</protein>
<dbReference type="InParanoid" id="Q6BMH3"/>
<dbReference type="PANTHER" id="PTHR48070:SF9">
    <property type="entry name" value="FAMILY OF SERINE HYDROLASES 1"/>
    <property type="match status" value="1"/>
</dbReference>
<dbReference type="Pfam" id="PF03959">
    <property type="entry name" value="FSH1"/>
    <property type="match status" value="1"/>
</dbReference>
<dbReference type="RefSeq" id="XP_460597.1">
    <property type="nucleotide sequence ID" value="XM_460597.1"/>
</dbReference>
<dbReference type="AlphaFoldDB" id="Q6BMH3"/>
<dbReference type="Gene3D" id="3.40.50.1820">
    <property type="entry name" value="alpha/beta hydrolase"/>
    <property type="match status" value="1"/>
</dbReference>
<keyword evidence="4" id="KW-1185">Reference proteome</keyword>
<evidence type="ECO:0000256" key="1">
    <source>
        <dbReference type="ARBA" id="ARBA00022801"/>
    </source>
</evidence>
<dbReference type="SUPFAM" id="SSF53474">
    <property type="entry name" value="alpha/beta-Hydrolases"/>
    <property type="match status" value="1"/>
</dbReference>
<name>Q6BMH3_DEBHA</name>
<dbReference type="InterPro" id="IPR029058">
    <property type="entry name" value="AB_hydrolase_fold"/>
</dbReference>
<dbReference type="EMBL" id="CR382138">
    <property type="protein sequence ID" value="CAG88923.1"/>
    <property type="molecule type" value="Genomic_DNA"/>
</dbReference>
<dbReference type="Proteomes" id="UP000000599">
    <property type="component" value="Chromosome F"/>
</dbReference>
<dbReference type="ESTHER" id="debha-q6bmh3">
    <property type="family name" value="FSH1"/>
</dbReference>
<dbReference type="PANTHER" id="PTHR48070">
    <property type="entry name" value="ESTERASE OVCA2"/>
    <property type="match status" value="1"/>
</dbReference>
<gene>
    <name evidence="3" type="ordered locus">DEHA2F05412g</name>
</gene>
<feature type="domain" description="Serine hydrolase" evidence="2">
    <location>
        <begin position="1"/>
        <end position="246"/>
    </location>
</feature>
<dbReference type="InterPro" id="IPR050593">
    <property type="entry name" value="LovG"/>
</dbReference>
<keyword evidence="1" id="KW-0378">Hydrolase</keyword>
<dbReference type="OMA" id="FEHPGGH"/>
<sequence length="261" mass="30214">MTVTKKILCLPGYLQSGKVFAEKSSGLRKLLTKKLNLQLDYVNPPFVIKNKEDLPFILAEEVEDADQKWKSIIDQNCNRCWWQHQDPNVYEGFDESLKFLVEYIKTNGPYDGIIGFSQGAAMSAIVTNVISELLPNHKNFQIAVFFSGFAFTEPVDPSKDNKLNLNYHIDDINEYKTKVKIINSYERYYNDMHSNTKILNIYGSKDMTVPGIRSQYLSTTFKNENLTEYIHEGGHFIPNKKQFLSPIIEDFREIFDIRSNL</sequence>
<accession>Q6BMH3</accession>
<proteinExistence type="predicted"/>
<dbReference type="GO" id="GO:0006915">
    <property type="term" value="P:apoptotic process"/>
    <property type="evidence" value="ECO:0007669"/>
    <property type="project" value="EnsemblFungi"/>
</dbReference>
<evidence type="ECO:0000313" key="4">
    <source>
        <dbReference type="Proteomes" id="UP000000599"/>
    </source>
</evidence>
<dbReference type="VEuPathDB" id="FungiDB:DEHA2F05412g"/>
<dbReference type="GO" id="GO:0005634">
    <property type="term" value="C:nucleus"/>
    <property type="evidence" value="ECO:0007669"/>
    <property type="project" value="TreeGrafter"/>
</dbReference>
<dbReference type="FunCoup" id="Q6BMH3">
    <property type="interactions" value="176"/>
</dbReference>
<dbReference type="eggNOG" id="KOG2551">
    <property type="taxonomic scope" value="Eukaryota"/>
</dbReference>
<evidence type="ECO:0000313" key="3">
    <source>
        <dbReference type="EMBL" id="CAG88923.1"/>
    </source>
</evidence>
<dbReference type="HOGENOM" id="CLU_051938_2_0_1"/>